<sequence>MEKEAAMDRDVADAALLQEYIQVTNKFGTRRLIALAVVCLMLLAPLFIIQGNGWSSMVGGEHIGDAWIVVGICVAVCAVGAVVLDLVWRRND</sequence>
<evidence type="ECO:0000313" key="3">
    <source>
        <dbReference type="Proteomes" id="UP001579974"/>
    </source>
</evidence>
<feature type="transmembrane region" description="Helical" evidence="1">
    <location>
        <begin position="32"/>
        <end position="54"/>
    </location>
</feature>
<dbReference type="RefSeq" id="WP_275476808.1">
    <property type="nucleotide sequence ID" value="NZ_CP162940.1"/>
</dbReference>
<evidence type="ECO:0000313" key="2">
    <source>
        <dbReference type="EMBL" id="MFB5189299.1"/>
    </source>
</evidence>
<evidence type="ECO:0000256" key="1">
    <source>
        <dbReference type="SAM" id="Phobius"/>
    </source>
</evidence>
<keyword evidence="1" id="KW-0472">Membrane</keyword>
<protein>
    <submittedName>
        <fullName evidence="2">Uncharacterized protein</fullName>
    </submittedName>
</protein>
<feature type="transmembrane region" description="Helical" evidence="1">
    <location>
        <begin position="66"/>
        <end position="88"/>
    </location>
</feature>
<accession>A0ABV5AAS0</accession>
<proteinExistence type="predicted"/>
<keyword evidence="1" id="KW-1133">Transmembrane helix</keyword>
<keyword evidence="3" id="KW-1185">Reference proteome</keyword>
<organism evidence="2 3">
    <name type="scientific">Alicyclobacillus fastidiosus</name>
    <dbReference type="NCBI Taxonomy" id="392011"/>
    <lineage>
        <taxon>Bacteria</taxon>
        <taxon>Bacillati</taxon>
        <taxon>Bacillota</taxon>
        <taxon>Bacilli</taxon>
        <taxon>Bacillales</taxon>
        <taxon>Alicyclobacillaceae</taxon>
        <taxon>Alicyclobacillus</taxon>
    </lineage>
</organism>
<keyword evidence="1" id="KW-0812">Transmembrane</keyword>
<reference evidence="2 3" key="1">
    <citation type="journal article" date="2024" name="Int. J. Mol. Sci.">
        <title>Exploration of Alicyclobacillus spp. Genome in Search of Antibiotic Resistance.</title>
        <authorList>
            <person name="Bucka-Kolendo J."/>
            <person name="Kiousi D.E."/>
            <person name="Dekowska A."/>
            <person name="Mikolajczuk-Szczyrba A."/>
            <person name="Karadedos D.M."/>
            <person name="Michael P."/>
            <person name="Galanis A."/>
            <person name="Sokolowska B."/>
        </authorList>
    </citation>
    <scope>NUCLEOTIDE SEQUENCE [LARGE SCALE GENOMIC DNA]</scope>
    <source>
        <strain evidence="2 3">KKP 3000</strain>
    </source>
</reference>
<name>A0ABV5AAS0_9BACL</name>
<gene>
    <name evidence="2" type="ORF">KKP3000_002306</name>
</gene>
<comment type="caution">
    <text evidence="2">The sequence shown here is derived from an EMBL/GenBank/DDBJ whole genome shotgun (WGS) entry which is preliminary data.</text>
</comment>
<dbReference type="Proteomes" id="UP001579974">
    <property type="component" value="Unassembled WGS sequence"/>
</dbReference>
<dbReference type="EMBL" id="JBDXSU010000002">
    <property type="protein sequence ID" value="MFB5189299.1"/>
    <property type="molecule type" value="Genomic_DNA"/>
</dbReference>